<organism evidence="3 4">
    <name type="scientific">Brevibacillus borstelensis AK1</name>
    <dbReference type="NCBI Taxonomy" id="1300222"/>
    <lineage>
        <taxon>Bacteria</taxon>
        <taxon>Bacillati</taxon>
        <taxon>Bacillota</taxon>
        <taxon>Bacilli</taxon>
        <taxon>Bacillales</taxon>
        <taxon>Paenibacillaceae</taxon>
        <taxon>Brevibacillus</taxon>
    </lineage>
</organism>
<dbReference type="InterPro" id="IPR014729">
    <property type="entry name" value="Rossmann-like_a/b/a_fold"/>
</dbReference>
<dbReference type="PATRIC" id="fig|1300222.3.peg.519"/>
<dbReference type="Proteomes" id="UP000012081">
    <property type="component" value="Unassembled WGS sequence"/>
</dbReference>
<dbReference type="CDD" id="cd06259">
    <property type="entry name" value="YdcF-like"/>
    <property type="match status" value="1"/>
</dbReference>
<keyword evidence="4" id="KW-1185">Reference proteome</keyword>
<dbReference type="InterPro" id="IPR051599">
    <property type="entry name" value="Cell_Envelope_Assoc"/>
</dbReference>
<protein>
    <recommendedName>
        <fullName evidence="2">DUF218 domain-containing protein</fullName>
    </recommendedName>
</protein>
<reference evidence="3 4" key="1">
    <citation type="submission" date="2013-03" db="EMBL/GenBank/DDBJ databases">
        <title>Assembly of a new bacterial strain Brevibacillus borstelensis AK1.</title>
        <authorList>
            <person name="Rajan I."/>
            <person name="PoliReddy D."/>
            <person name="Sugumar T."/>
            <person name="Rathinam K."/>
            <person name="Alqarawi S."/>
            <person name="Khalil A.B."/>
            <person name="Sivakumar N."/>
        </authorList>
    </citation>
    <scope>NUCLEOTIDE SEQUENCE [LARGE SCALE GENOMIC DNA]</scope>
    <source>
        <strain evidence="3 4">AK1</strain>
    </source>
</reference>
<evidence type="ECO:0000313" key="4">
    <source>
        <dbReference type="Proteomes" id="UP000012081"/>
    </source>
</evidence>
<proteinExistence type="predicted"/>
<keyword evidence="1" id="KW-0732">Signal</keyword>
<dbReference type="RefSeq" id="WP_003386185.1">
    <property type="nucleotide sequence ID" value="NZ_APBN01000001.1"/>
</dbReference>
<dbReference type="AlphaFoldDB" id="M8EG35"/>
<dbReference type="PANTHER" id="PTHR30336:SF20">
    <property type="entry name" value="DUF218 DOMAIN-CONTAINING PROTEIN"/>
    <property type="match status" value="1"/>
</dbReference>
<dbReference type="Gene3D" id="3.40.50.620">
    <property type="entry name" value="HUPs"/>
    <property type="match status" value="1"/>
</dbReference>
<feature type="chain" id="PRO_5004095497" description="DUF218 domain-containing protein" evidence="1">
    <location>
        <begin position="27"/>
        <end position="206"/>
    </location>
</feature>
<sequence>MKMKKKRSTRVLLLLSLLVLLTVSHAAYSIWSFASVRYWGKTDAAIVLGAAVWDSQPSPVFRERIDHAIWLYQNGYVQGILFTGGKSADSAEAESEVARDYAIKHGVHPADILVENRSTITEENLSFALEVARTANWRSFTIVSDPLHMKRSLAMAHDLGMEAYSSPTPTSAYQSLKTKAPFFLRELFYYLGYQASKPLRWLGLYR</sequence>
<evidence type="ECO:0000313" key="3">
    <source>
        <dbReference type="EMBL" id="EMT54435.1"/>
    </source>
</evidence>
<evidence type="ECO:0000259" key="2">
    <source>
        <dbReference type="Pfam" id="PF02698"/>
    </source>
</evidence>
<name>M8EG35_9BACL</name>
<dbReference type="EMBL" id="APBN01000001">
    <property type="protein sequence ID" value="EMT54435.1"/>
    <property type="molecule type" value="Genomic_DNA"/>
</dbReference>
<evidence type="ECO:0000256" key="1">
    <source>
        <dbReference type="SAM" id="SignalP"/>
    </source>
</evidence>
<feature type="domain" description="DUF218" evidence="2">
    <location>
        <begin position="43"/>
        <end position="186"/>
    </location>
</feature>
<dbReference type="InterPro" id="IPR003848">
    <property type="entry name" value="DUF218"/>
</dbReference>
<comment type="caution">
    <text evidence="3">The sequence shown here is derived from an EMBL/GenBank/DDBJ whole genome shotgun (WGS) entry which is preliminary data.</text>
</comment>
<dbReference type="OrthoDB" id="9782395at2"/>
<dbReference type="Pfam" id="PF02698">
    <property type="entry name" value="DUF218"/>
    <property type="match status" value="1"/>
</dbReference>
<accession>M8EG35</accession>
<gene>
    <name evidence="3" type="ORF">I532_02485</name>
</gene>
<dbReference type="GO" id="GO:0005886">
    <property type="term" value="C:plasma membrane"/>
    <property type="evidence" value="ECO:0007669"/>
    <property type="project" value="TreeGrafter"/>
</dbReference>
<dbReference type="PANTHER" id="PTHR30336">
    <property type="entry name" value="INNER MEMBRANE PROTEIN, PROBABLE PERMEASE"/>
    <property type="match status" value="1"/>
</dbReference>
<feature type="signal peptide" evidence="1">
    <location>
        <begin position="1"/>
        <end position="26"/>
    </location>
</feature>